<dbReference type="InterPro" id="IPR029058">
    <property type="entry name" value="AB_hydrolase_fold"/>
</dbReference>
<feature type="chain" id="PRO_5011666755" description="Secreted protein" evidence="2">
    <location>
        <begin position="25"/>
        <end position="884"/>
    </location>
</feature>
<evidence type="ECO:0000256" key="1">
    <source>
        <dbReference type="SAM" id="MobiDB-lite"/>
    </source>
</evidence>
<sequence length="884" mass="92821">MRRTVALILSVAVVAVLPAPSASAAPEPPLAPGWSVSGDVLRWTAARPIPPLDAGAEFWEGDRFLGRAKESTDLRSFTLRTSPRDPAALQVRSAGRRLDAPGPPSVATMSAPALPPPQPQADVDPGTPGPYPTTTGEYSLDPVTLPEYGTPVEMRAVVVAPKNAPGKRPLALFLHGRHFTCYDAADPARFTLEWPCPSEMTAVPSYLGYRKVQELLASQGYLTVSISANSVNAQDNDTWDAGAQGRSSLIRHHLAKWADWASGRAEAPPVVRSAPKADLAKVVLVGHSRGGEGVNRAAIDSVTPPPGDSGFSGPVRWTIRGDVLIAPTIFGHNPAPDVPSVTLLPGCDGDVRDLQGQMFVDQTRGLSRGEALHSAVYLVGANHNYFNSEWTPGQAEAPAWDDFDSRDQPDPVCAPSAPTRLTADQQQAAGATYIAAAVRLFADRDESVLPLLDGSGVRAPSAGPARVLSHAVGGDRTPFVVPDPVTAVSGSARLCLQTAFDESGCHLTAASPHFAGLRGTVLQPERLAVAFKWSAAGQSGVVTPAAPVALTGARDLALRLAVLANTPETRFGVSVVDRGGRRHALGSVAVTGLPGSPRTASLWAQEVRVPLPRGLGEVTSLELVPESGSGEAWLIDAHGWDEGLVPVTPTRLGRLDVHRKTADEGDSGTRTHQAVITVGGSGTRVFRLFHTEPGKLPTSRLVTLEHGESSFEVPVTSEGNTRWSEDRVHYFVVQAISNVVVGTTTGELRLLNDDPLPVVTAVPVADSVSAGGTLRWDVTLSAPADDMIALGGGALAPVSGSELSTTDVDADWYRSYTGEDPWPSRPLSESPLRVYVVVPAGQLSAALAVPIAAGAETGDGEWVRLRFEGSVPPGTGFEVTGEVA</sequence>
<accession>A0A1G7W1P5</accession>
<reference evidence="4" key="1">
    <citation type="submission" date="2016-10" db="EMBL/GenBank/DDBJ databases">
        <authorList>
            <person name="Varghese N."/>
            <person name="Submissions S."/>
        </authorList>
    </citation>
    <scope>NUCLEOTIDE SEQUENCE [LARGE SCALE GENOMIC DNA]</scope>
    <source>
        <strain evidence="4">CGMCC 4.3506</strain>
    </source>
</reference>
<keyword evidence="4" id="KW-1185">Reference proteome</keyword>
<dbReference type="STRING" id="200378.SAMN05216553_110104"/>
<evidence type="ECO:0000313" key="4">
    <source>
        <dbReference type="Proteomes" id="UP000199623"/>
    </source>
</evidence>
<dbReference type="EMBL" id="FNCC01000010">
    <property type="protein sequence ID" value="SDG65964.1"/>
    <property type="molecule type" value="Genomic_DNA"/>
</dbReference>
<dbReference type="RefSeq" id="WP_090052364.1">
    <property type="nucleotide sequence ID" value="NZ_FNCC01000010.1"/>
</dbReference>
<dbReference type="OrthoDB" id="6646510at2"/>
<dbReference type="SUPFAM" id="SSF53474">
    <property type="entry name" value="alpha/beta-Hydrolases"/>
    <property type="match status" value="1"/>
</dbReference>
<evidence type="ECO:0000313" key="3">
    <source>
        <dbReference type="EMBL" id="SDG65964.1"/>
    </source>
</evidence>
<organism evidence="3 4">
    <name type="scientific">Lentzea fradiae</name>
    <dbReference type="NCBI Taxonomy" id="200378"/>
    <lineage>
        <taxon>Bacteria</taxon>
        <taxon>Bacillati</taxon>
        <taxon>Actinomycetota</taxon>
        <taxon>Actinomycetes</taxon>
        <taxon>Pseudonocardiales</taxon>
        <taxon>Pseudonocardiaceae</taxon>
        <taxon>Lentzea</taxon>
    </lineage>
</organism>
<dbReference type="Gene3D" id="3.40.50.1820">
    <property type="entry name" value="alpha/beta hydrolase"/>
    <property type="match status" value="1"/>
</dbReference>
<dbReference type="AlphaFoldDB" id="A0A1G7W1P5"/>
<name>A0A1G7W1P5_9PSEU</name>
<keyword evidence="2" id="KW-0732">Signal</keyword>
<feature type="region of interest" description="Disordered" evidence="1">
    <location>
        <begin position="85"/>
        <end position="142"/>
    </location>
</feature>
<evidence type="ECO:0008006" key="5">
    <source>
        <dbReference type="Google" id="ProtNLM"/>
    </source>
</evidence>
<protein>
    <recommendedName>
        <fullName evidence="5">Secreted protein</fullName>
    </recommendedName>
</protein>
<gene>
    <name evidence="3" type="ORF">SAMN05216553_110104</name>
</gene>
<feature type="signal peptide" evidence="2">
    <location>
        <begin position="1"/>
        <end position="24"/>
    </location>
</feature>
<dbReference type="Proteomes" id="UP000199623">
    <property type="component" value="Unassembled WGS sequence"/>
</dbReference>
<proteinExistence type="predicted"/>
<evidence type="ECO:0000256" key="2">
    <source>
        <dbReference type="SAM" id="SignalP"/>
    </source>
</evidence>